<organism evidence="4 5">
    <name type="scientific">Mycena metata</name>
    <dbReference type="NCBI Taxonomy" id="1033252"/>
    <lineage>
        <taxon>Eukaryota</taxon>
        <taxon>Fungi</taxon>
        <taxon>Dikarya</taxon>
        <taxon>Basidiomycota</taxon>
        <taxon>Agaricomycotina</taxon>
        <taxon>Agaricomycetes</taxon>
        <taxon>Agaricomycetidae</taxon>
        <taxon>Agaricales</taxon>
        <taxon>Marasmiineae</taxon>
        <taxon>Mycenaceae</taxon>
        <taxon>Mycena</taxon>
    </lineage>
</organism>
<dbReference type="InterPro" id="IPR036427">
    <property type="entry name" value="Bromodomain-like_sf"/>
</dbReference>
<feature type="non-terminal residue" evidence="4">
    <location>
        <position position="1"/>
    </location>
</feature>
<dbReference type="AlphaFoldDB" id="A0AAD7HHK4"/>
<evidence type="ECO:0000256" key="1">
    <source>
        <dbReference type="ARBA" id="ARBA00023117"/>
    </source>
</evidence>
<keyword evidence="1 2" id="KW-0103">Bromodomain</keyword>
<dbReference type="EMBL" id="JARKIB010000235">
    <property type="protein sequence ID" value="KAJ7720952.1"/>
    <property type="molecule type" value="Genomic_DNA"/>
</dbReference>
<evidence type="ECO:0000259" key="3">
    <source>
        <dbReference type="PROSITE" id="PS50014"/>
    </source>
</evidence>
<evidence type="ECO:0000313" key="5">
    <source>
        <dbReference type="Proteomes" id="UP001215598"/>
    </source>
</evidence>
<dbReference type="GO" id="GO:0006325">
    <property type="term" value="P:chromatin organization"/>
    <property type="evidence" value="ECO:0007669"/>
    <property type="project" value="UniProtKB-ARBA"/>
</dbReference>
<evidence type="ECO:0000313" key="4">
    <source>
        <dbReference type="EMBL" id="KAJ7720952.1"/>
    </source>
</evidence>
<feature type="domain" description="Bromo" evidence="3">
    <location>
        <begin position="18"/>
        <end position="70"/>
    </location>
</feature>
<feature type="non-terminal residue" evidence="4">
    <location>
        <position position="73"/>
    </location>
</feature>
<dbReference type="Proteomes" id="UP001215598">
    <property type="component" value="Unassembled WGS sequence"/>
</dbReference>
<dbReference type="Pfam" id="PF00439">
    <property type="entry name" value="Bromodomain"/>
    <property type="match status" value="1"/>
</dbReference>
<evidence type="ECO:0000256" key="2">
    <source>
        <dbReference type="PROSITE-ProRule" id="PRU00035"/>
    </source>
</evidence>
<dbReference type="Gene3D" id="1.20.920.10">
    <property type="entry name" value="Bromodomain-like"/>
    <property type="match status" value="1"/>
</dbReference>
<dbReference type="PROSITE" id="PS50014">
    <property type="entry name" value="BROMODOMAIN_2"/>
    <property type="match status" value="1"/>
</dbReference>
<accession>A0AAD7HHK4</accession>
<proteinExistence type="predicted"/>
<comment type="caution">
    <text evidence="4">The sequence shown here is derived from an EMBL/GenBank/DDBJ whole genome shotgun (WGS) entry which is preliminary data.</text>
</comment>
<sequence>VRLSCSGFAFLIFLQVWPSYYVIIKYPISIALIKKYSHTKHVQSTTEYAALWHILFENAREFNQQQSQPYEDA</sequence>
<protein>
    <recommendedName>
        <fullName evidence="3">Bromo domain-containing protein</fullName>
    </recommendedName>
</protein>
<name>A0AAD7HHK4_9AGAR</name>
<gene>
    <name evidence="4" type="ORF">B0H16DRAFT_1272238</name>
</gene>
<dbReference type="SUPFAM" id="SSF47370">
    <property type="entry name" value="Bromodomain"/>
    <property type="match status" value="1"/>
</dbReference>
<reference evidence="4" key="1">
    <citation type="submission" date="2023-03" db="EMBL/GenBank/DDBJ databases">
        <title>Massive genome expansion in bonnet fungi (Mycena s.s.) driven by repeated elements and novel gene families across ecological guilds.</title>
        <authorList>
            <consortium name="Lawrence Berkeley National Laboratory"/>
            <person name="Harder C.B."/>
            <person name="Miyauchi S."/>
            <person name="Viragh M."/>
            <person name="Kuo A."/>
            <person name="Thoen E."/>
            <person name="Andreopoulos B."/>
            <person name="Lu D."/>
            <person name="Skrede I."/>
            <person name="Drula E."/>
            <person name="Henrissat B."/>
            <person name="Morin E."/>
            <person name="Kohler A."/>
            <person name="Barry K."/>
            <person name="LaButti K."/>
            <person name="Morin E."/>
            <person name="Salamov A."/>
            <person name="Lipzen A."/>
            <person name="Mereny Z."/>
            <person name="Hegedus B."/>
            <person name="Baldrian P."/>
            <person name="Stursova M."/>
            <person name="Weitz H."/>
            <person name="Taylor A."/>
            <person name="Grigoriev I.V."/>
            <person name="Nagy L.G."/>
            <person name="Martin F."/>
            <person name="Kauserud H."/>
        </authorList>
    </citation>
    <scope>NUCLEOTIDE SEQUENCE</scope>
    <source>
        <strain evidence="4">CBHHK182m</strain>
    </source>
</reference>
<dbReference type="InterPro" id="IPR001487">
    <property type="entry name" value="Bromodomain"/>
</dbReference>
<keyword evidence="5" id="KW-1185">Reference proteome</keyword>